<keyword evidence="10" id="KW-0411">Iron-sulfur</keyword>
<evidence type="ECO:0000256" key="1">
    <source>
        <dbReference type="ARBA" id="ARBA00004123"/>
    </source>
</evidence>
<dbReference type="Pfam" id="PF13307">
    <property type="entry name" value="Helicase_C_2"/>
    <property type="match status" value="1"/>
</dbReference>
<dbReference type="NCBIfam" id="TIGR00604">
    <property type="entry name" value="rad3"/>
    <property type="match status" value="1"/>
</dbReference>
<evidence type="ECO:0000256" key="3">
    <source>
        <dbReference type="ARBA" id="ARBA00022723"/>
    </source>
</evidence>
<keyword evidence="3" id="KW-0479">Metal-binding</keyword>
<keyword evidence="11" id="KW-0238">DNA-binding</keyword>
<evidence type="ECO:0000256" key="11">
    <source>
        <dbReference type="ARBA" id="ARBA00023125"/>
    </source>
</evidence>
<dbReference type="InterPro" id="IPR057498">
    <property type="entry name" value="Rtel1_ARCH"/>
</dbReference>
<evidence type="ECO:0000256" key="2">
    <source>
        <dbReference type="ARBA" id="ARBA00022485"/>
    </source>
</evidence>
<dbReference type="GO" id="GO:1904430">
    <property type="term" value="P:negative regulation of t-circle formation"/>
    <property type="evidence" value="ECO:0007669"/>
    <property type="project" value="TreeGrafter"/>
</dbReference>
<keyword evidence="13" id="KW-0413">Isomerase</keyword>
<evidence type="ECO:0000256" key="9">
    <source>
        <dbReference type="ARBA" id="ARBA00023004"/>
    </source>
</evidence>
<dbReference type="GO" id="GO:0016818">
    <property type="term" value="F:hydrolase activity, acting on acid anhydrides, in phosphorus-containing anhydrides"/>
    <property type="evidence" value="ECO:0007669"/>
    <property type="project" value="InterPro"/>
</dbReference>
<evidence type="ECO:0000256" key="16">
    <source>
        <dbReference type="ARBA" id="ARBA00073810"/>
    </source>
</evidence>
<evidence type="ECO:0000256" key="4">
    <source>
        <dbReference type="ARBA" id="ARBA00022741"/>
    </source>
</evidence>
<keyword evidence="8" id="KW-0067">ATP-binding</keyword>
<evidence type="ECO:0000259" key="17">
    <source>
        <dbReference type="PROSITE" id="PS51193"/>
    </source>
</evidence>
<dbReference type="InterPro" id="IPR045028">
    <property type="entry name" value="DinG/Rad3-like"/>
</dbReference>
<evidence type="ECO:0000313" key="18">
    <source>
        <dbReference type="EMBL" id="KRX89698.1"/>
    </source>
</evidence>
<dbReference type="EMBL" id="JYDU01000189">
    <property type="protein sequence ID" value="KRX89698.1"/>
    <property type="molecule type" value="Genomic_DNA"/>
</dbReference>
<comment type="subcellular location">
    <subcellularLocation>
        <location evidence="1">Nucleus</location>
    </subcellularLocation>
</comment>
<dbReference type="InterPro" id="IPR013020">
    <property type="entry name" value="Rad3/Chl1-like"/>
</dbReference>
<dbReference type="Gene3D" id="3.40.50.300">
    <property type="entry name" value="P-loop containing nucleotide triphosphate hydrolases"/>
    <property type="match status" value="2"/>
</dbReference>
<dbReference type="SMART" id="SM00488">
    <property type="entry name" value="DEXDc2"/>
    <property type="match status" value="1"/>
</dbReference>
<dbReference type="SMART" id="SM00491">
    <property type="entry name" value="HELICc2"/>
    <property type="match status" value="1"/>
</dbReference>
<dbReference type="InterPro" id="IPR006555">
    <property type="entry name" value="ATP-dep_Helicase_C"/>
</dbReference>
<evidence type="ECO:0000313" key="19">
    <source>
        <dbReference type="Proteomes" id="UP000054815"/>
    </source>
</evidence>
<dbReference type="InterPro" id="IPR006554">
    <property type="entry name" value="Helicase-like_DEXD_c2"/>
</dbReference>
<dbReference type="InterPro" id="IPR014013">
    <property type="entry name" value="Helic_SF1/SF2_ATP-bd_DinG/Rad3"/>
</dbReference>
<dbReference type="GO" id="GO:0003677">
    <property type="term" value="F:DNA binding"/>
    <property type="evidence" value="ECO:0007669"/>
    <property type="project" value="UniProtKB-KW"/>
</dbReference>
<organism evidence="18 19">
    <name type="scientific">Trichinella pseudospiralis</name>
    <name type="common">Parasitic roundworm</name>
    <dbReference type="NCBI Taxonomy" id="6337"/>
    <lineage>
        <taxon>Eukaryota</taxon>
        <taxon>Metazoa</taxon>
        <taxon>Ecdysozoa</taxon>
        <taxon>Nematoda</taxon>
        <taxon>Enoplea</taxon>
        <taxon>Dorylaimia</taxon>
        <taxon>Trichinellida</taxon>
        <taxon>Trichinellidae</taxon>
        <taxon>Trichinella</taxon>
    </lineage>
</organism>
<dbReference type="GO" id="GO:0003678">
    <property type="term" value="F:DNA helicase activity"/>
    <property type="evidence" value="ECO:0007669"/>
    <property type="project" value="InterPro"/>
</dbReference>
<dbReference type="GO" id="GO:0046872">
    <property type="term" value="F:metal ion binding"/>
    <property type="evidence" value="ECO:0007669"/>
    <property type="project" value="UniProtKB-KW"/>
</dbReference>
<dbReference type="PANTHER" id="PTHR11472:SF34">
    <property type="entry name" value="REGULATOR OF TELOMERE ELONGATION HELICASE 1"/>
    <property type="match status" value="1"/>
</dbReference>
<keyword evidence="2" id="KW-0004">4Fe-4S</keyword>
<keyword evidence="5" id="KW-0227">DNA damage</keyword>
<dbReference type="SUPFAM" id="SSF52540">
    <property type="entry name" value="P-loop containing nucleoside triphosphate hydrolases"/>
    <property type="match status" value="2"/>
</dbReference>
<accession>A0A0V0XP80</accession>
<evidence type="ECO:0000256" key="13">
    <source>
        <dbReference type="ARBA" id="ARBA00023235"/>
    </source>
</evidence>
<dbReference type="InterPro" id="IPR010614">
    <property type="entry name" value="RAD3-like_helicase_DEAD"/>
</dbReference>
<protein>
    <recommendedName>
        <fullName evidence="16">Regulator of telomere elongation helicase 1 homolog</fullName>
    </recommendedName>
</protein>
<dbReference type="GO" id="GO:0090657">
    <property type="term" value="P:telomeric loop disassembly"/>
    <property type="evidence" value="ECO:0007669"/>
    <property type="project" value="TreeGrafter"/>
</dbReference>
<evidence type="ECO:0000256" key="14">
    <source>
        <dbReference type="ARBA" id="ARBA00023242"/>
    </source>
</evidence>
<dbReference type="InterPro" id="IPR027417">
    <property type="entry name" value="P-loop_NTPase"/>
</dbReference>
<evidence type="ECO:0000256" key="15">
    <source>
        <dbReference type="ARBA" id="ARBA00049360"/>
    </source>
</evidence>
<keyword evidence="14" id="KW-0539">Nucleus</keyword>
<keyword evidence="4" id="KW-0547">Nucleotide-binding</keyword>
<dbReference type="PROSITE" id="PS51193">
    <property type="entry name" value="HELICASE_ATP_BIND_2"/>
    <property type="match status" value="1"/>
</dbReference>
<comment type="caution">
    <text evidence="18">The sequence shown here is derived from an EMBL/GenBank/DDBJ whole genome shotgun (WGS) entry which is preliminary data.</text>
</comment>
<gene>
    <name evidence="18" type="ORF">T4E_10094</name>
</gene>
<reference evidence="18 19" key="1">
    <citation type="submission" date="2015-01" db="EMBL/GenBank/DDBJ databases">
        <title>Evolution of Trichinella species and genotypes.</title>
        <authorList>
            <person name="Korhonen P.K."/>
            <person name="Edoardo P."/>
            <person name="Giuseppe L.R."/>
            <person name="Gasser R.B."/>
        </authorList>
    </citation>
    <scope>NUCLEOTIDE SEQUENCE [LARGE SCALE GENOMIC DNA]</scope>
    <source>
        <strain evidence="18">ISS141</strain>
    </source>
</reference>
<evidence type="ECO:0000256" key="7">
    <source>
        <dbReference type="ARBA" id="ARBA00022806"/>
    </source>
</evidence>
<name>A0A0V0XP80_TRIPS</name>
<dbReference type="GO" id="GO:0010569">
    <property type="term" value="P:regulation of double-strand break repair via homologous recombination"/>
    <property type="evidence" value="ECO:0007669"/>
    <property type="project" value="TreeGrafter"/>
</dbReference>
<dbReference type="Proteomes" id="UP000054815">
    <property type="component" value="Unassembled WGS sequence"/>
</dbReference>
<keyword evidence="6" id="KW-0378">Hydrolase</keyword>
<dbReference type="AlphaFoldDB" id="A0A0V0XP80"/>
<evidence type="ECO:0000256" key="12">
    <source>
        <dbReference type="ARBA" id="ARBA00023204"/>
    </source>
</evidence>
<dbReference type="GO" id="GO:0051539">
    <property type="term" value="F:4 iron, 4 sulfur cluster binding"/>
    <property type="evidence" value="ECO:0007669"/>
    <property type="project" value="UniProtKB-KW"/>
</dbReference>
<feature type="non-terminal residue" evidence="18">
    <location>
        <position position="1"/>
    </location>
</feature>
<feature type="domain" description="Helicase ATP-binding" evidence="17">
    <location>
        <begin position="12"/>
        <end position="324"/>
    </location>
</feature>
<proteinExistence type="predicted"/>
<keyword evidence="9" id="KW-0408">Iron</keyword>
<dbReference type="Pfam" id="PF06733">
    <property type="entry name" value="DEAD_2"/>
    <property type="match status" value="1"/>
</dbReference>
<dbReference type="GO" id="GO:0070182">
    <property type="term" value="F:DNA polymerase binding"/>
    <property type="evidence" value="ECO:0007669"/>
    <property type="project" value="TreeGrafter"/>
</dbReference>
<dbReference type="GO" id="GO:0005634">
    <property type="term" value="C:nucleus"/>
    <property type="evidence" value="ECO:0007669"/>
    <property type="project" value="UniProtKB-SubCell"/>
</dbReference>
<evidence type="ECO:0000256" key="6">
    <source>
        <dbReference type="ARBA" id="ARBA00022801"/>
    </source>
</evidence>
<evidence type="ECO:0000256" key="5">
    <source>
        <dbReference type="ARBA" id="ARBA00022763"/>
    </source>
</evidence>
<dbReference type="Pfam" id="PF23109">
    <property type="entry name" value="ARCH_RTEL1"/>
    <property type="match status" value="1"/>
</dbReference>
<dbReference type="CDD" id="cd18788">
    <property type="entry name" value="SF2_C_XPD"/>
    <property type="match status" value="1"/>
</dbReference>
<evidence type="ECO:0000256" key="10">
    <source>
        <dbReference type="ARBA" id="ARBA00023014"/>
    </source>
</evidence>
<dbReference type="GO" id="GO:0045910">
    <property type="term" value="P:negative regulation of DNA recombination"/>
    <property type="evidence" value="ECO:0007669"/>
    <property type="project" value="TreeGrafter"/>
</dbReference>
<keyword evidence="12" id="KW-0234">DNA repair</keyword>
<comment type="catalytic activity">
    <reaction evidence="15">
        <text>ATP + H2O = ADP + phosphate + H(+)</text>
        <dbReference type="Rhea" id="RHEA:13065"/>
        <dbReference type="ChEBI" id="CHEBI:15377"/>
        <dbReference type="ChEBI" id="CHEBI:15378"/>
        <dbReference type="ChEBI" id="CHEBI:30616"/>
        <dbReference type="ChEBI" id="CHEBI:43474"/>
        <dbReference type="ChEBI" id="CHEBI:456216"/>
    </reaction>
</comment>
<keyword evidence="7 18" id="KW-0347">Helicase</keyword>
<dbReference type="GO" id="GO:0005524">
    <property type="term" value="F:ATP binding"/>
    <property type="evidence" value="ECO:0007669"/>
    <property type="project" value="UniProtKB-KW"/>
</dbReference>
<dbReference type="PANTHER" id="PTHR11472">
    <property type="entry name" value="DNA REPAIR DEAD HELICASE RAD3/XP-D SUBFAMILY MEMBER"/>
    <property type="match status" value="1"/>
</dbReference>
<dbReference type="FunFam" id="3.40.50.300:FF:000431">
    <property type="entry name" value="Regulator of telomere elongation helicase 1"/>
    <property type="match status" value="1"/>
</dbReference>
<dbReference type="GO" id="GO:0006281">
    <property type="term" value="P:DNA repair"/>
    <property type="evidence" value="ECO:0007669"/>
    <property type="project" value="UniProtKB-KW"/>
</dbReference>
<evidence type="ECO:0000256" key="8">
    <source>
        <dbReference type="ARBA" id="ARBA00022840"/>
    </source>
</evidence>
<sequence length="1056" mass="119172">LKSISTMQLTICGILVNFPYEPYPCQLDYMEKVITCLNQRSNAALESPTGTGKTLCLLCACLGWLQTVHPKENITSNISISKNLSKNEKQLQPDILTLARPQILYASRTHSQLSQVIKELNKTTYAGIRVCILGSRDQLCIDEEVKAEKQSIIKNHICRAKRLSHSCRYYNELKSMRAKFLMCTVQLYGLATFSDATATSFTFADNKVMDIEDLLSSGKLNNFCPFYKAREAVEEADLILMPYNYVLDPTTRRVNKINLNGNILIFDEAHNLEKVCEESASFSFTSKDFAAALREAQDALRLLIDDQETIRKQRDETEELFGSNALQLNLAKLPEVDMNVLSNQIVLLEKVEQEFCEAVKSATSEGNLEEGITLPGHFLSDILLKAGIRPDMCEPISVLADQLSSYLTVKGKIVIFSKKKIFFLLLKVIAAANNSPWMSRGLAFSKFSSLVNAVYYRHMSQSSKCETMHDTDDFKVYICSGQVSKNSDTESLSNCSNIPGSFSINYWCFSAGIGMSLLLKCQLRSVIVTSGTLSPLDSFVNEMRIPFPICLENSHIVKSEQCLFCICPSGPDGERLHADFSNRSNKKYLNSLGNSIVNFCRIIPQGFLIFFASYTQLNNCINYWTNNSIMDRVKRFKKVFIEPKTKCEFQTVMDEYKRLAEASSTELGVVFFGVLRGKLSEGYDFSDCSARAVVIAGIPFPPAFDPHVRLKRDYLNEQKQKKLLSLDGSAWYVLDAVRVVNQAIGRVIRHKNDFGAIILADDRFSSWPNSYYPTWLRQSAMAYKNFGDVVKALANFFKHHQCSRRSLTNTSLPDEASIDKSKLLEHNDDCFAFDFKENDQSKILLKKQRMEIMEESELPSLDLLQQTYRSDDGRASQSSQLSSVWDDLSLPSTSALQNNPLPQTDSDNCSQVSFSSAFSVRRKIKIKRDIQPETSVEKETQAQVIQCNNIQTTTNCNVERKENTVKSIASYIASIKQAVAPSAYANFVLLCQRYKEKNNLSDVLSWFKETKLDTSHPQLFVVIICSTNHPLENHSNTYSNAHTVIQETNVSSLNKE</sequence>